<feature type="compositionally biased region" description="Gly residues" evidence="1">
    <location>
        <begin position="69"/>
        <end position="82"/>
    </location>
</feature>
<feature type="region of interest" description="Disordered" evidence="1">
    <location>
        <begin position="448"/>
        <end position="529"/>
    </location>
</feature>
<feature type="compositionally biased region" description="Basic and acidic residues" evidence="1">
    <location>
        <begin position="138"/>
        <end position="158"/>
    </location>
</feature>
<dbReference type="GO" id="GO:0003743">
    <property type="term" value="F:translation initiation factor activity"/>
    <property type="evidence" value="ECO:0007669"/>
    <property type="project" value="UniProtKB-KW"/>
</dbReference>
<feature type="compositionally biased region" description="Basic and acidic residues" evidence="1">
    <location>
        <begin position="356"/>
        <end position="366"/>
    </location>
</feature>
<protein>
    <submittedName>
        <fullName evidence="2">Eukaryotic translation initiation factor 4B2-like</fullName>
    </submittedName>
</protein>
<proteinExistence type="predicted"/>
<feature type="compositionally biased region" description="Low complexity" evidence="1">
    <location>
        <begin position="315"/>
        <end position="334"/>
    </location>
</feature>
<dbReference type="PANTHER" id="PTHR32091:SF20">
    <property type="entry name" value="EUKARYOTIC TRANSLATION INITIATION FACTOR 4B1"/>
    <property type="match status" value="1"/>
</dbReference>
<feature type="compositionally biased region" description="Polar residues" evidence="1">
    <location>
        <begin position="266"/>
        <end position="276"/>
    </location>
</feature>
<feature type="compositionally biased region" description="Basic and acidic residues" evidence="1">
    <location>
        <begin position="288"/>
        <end position="312"/>
    </location>
</feature>
<keyword evidence="2" id="KW-0396">Initiation factor</keyword>
<dbReference type="PANTHER" id="PTHR32091">
    <property type="entry name" value="EUKARYOTIC TRANSLATION INITIATION FACTOR 4B"/>
    <property type="match status" value="1"/>
</dbReference>
<feature type="compositionally biased region" description="Gly residues" evidence="1">
    <location>
        <begin position="236"/>
        <end position="248"/>
    </location>
</feature>
<reference evidence="2" key="2">
    <citation type="submission" date="2023-04" db="EMBL/GenBank/DDBJ databases">
        <authorList>
            <person name="Bruccoleri R.E."/>
            <person name="Oakeley E.J."/>
            <person name="Faust A.-M."/>
            <person name="Dessus-Babus S."/>
            <person name="Altorfer M."/>
            <person name="Burckhardt D."/>
            <person name="Oertli M."/>
            <person name="Naumann U."/>
            <person name="Petersen F."/>
            <person name="Wong J."/>
        </authorList>
    </citation>
    <scope>NUCLEOTIDE SEQUENCE</scope>
    <source>
        <strain evidence="2">GSM-AAB239-AS_SAM_17_03QT</strain>
        <tissue evidence="2">Leaf</tissue>
    </source>
</reference>
<name>A0AAX6G8V3_IRIPA</name>
<feature type="compositionally biased region" description="Basic and acidic residues" evidence="1">
    <location>
        <begin position="84"/>
        <end position="107"/>
    </location>
</feature>
<evidence type="ECO:0000313" key="2">
    <source>
        <dbReference type="EMBL" id="KAJ6825090.1"/>
    </source>
</evidence>
<dbReference type="EMBL" id="JANAVB010021796">
    <property type="protein sequence ID" value="KAJ6825090.1"/>
    <property type="molecule type" value="Genomic_DNA"/>
</dbReference>
<feature type="compositionally biased region" description="Gly residues" evidence="1">
    <location>
        <begin position="114"/>
        <end position="126"/>
    </location>
</feature>
<organism evidence="2 3">
    <name type="scientific">Iris pallida</name>
    <name type="common">Sweet iris</name>
    <dbReference type="NCBI Taxonomy" id="29817"/>
    <lineage>
        <taxon>Eukaryota</taxon>
        <taxon>Viridiplantae</taxon>
        <taxon>Streptophyta</taxon>
        <taxon>Embryophyta</taxon>
        <taxon>Tracheophyta</taxon>
        <taxon>Spermatophyta</taxon>
        <taxon>Magnoliopsida</taxon>
        <taxon>Liliopsida</taxon>
        <taxon>Asparagales</taxon>
        <taxon>Iridaceae</taxon>
        <taxon>Iridoideae</taxon>
        <taxon>Irideae</taxon>
        <taxon>Iris</taxon>
    </lineage>
</organism>
<evidence type="ECO:0000256" key="1">
    <source>
        <dbReference type="SAM" id="MobiDB-lite"/>
    </source>
</evidence>
<keyword evidence="2" id="KW-0648">Protein biosynthesis</keyword>
<keyword evidence="3" id="KW-1185">Reference proteome</keyword>
<feature type="region of interest" description="Disordered" evidence="1">
    <location>
        <begin position="43"/>
        <end position="366"/>
    </location>
</feature>
<evidence type="ECO:0000313" key="3">
    <source>
        <dbReference type="Proteomes" id="UP001140949"/>
    </source>
</evidence>
<dbReference type="AlphaFoldDB" id="A0AAX6G8V3"/>
<sequence length="529" mass="56454">MSKPWGAIGAWALEAERAEAEEREQAAAAAAAPVDLFPSLKEAAAKPKKKKPVPIPLSEFAATPSPSAFGGGSHRGVGGGVGLTHDEMLRLPTGPKERSAEELESSRFGRGFQSYGGSGSGAGSGSGSRRPYGGGFDEEGRRGPPPSRDPDLPSRADEVDNWASAKKPFPSSDSGTGRHDRYGSLGSGSSSKADEVDSWFSAKKMAPPAPSRSSGFGSGFRDSFGGGSSDSDRWVRGGGGGGGGGGGFPASNNDGERPRLVLAPPKTTSLTVNAETVKNRPSPFGAARPREEVLAEKGVDWRKVDTEIEAKKSTSRPTSSHSSRPSSAQSNSRPGSPGEGGGTAKARPKINPFGDARPREVLLQEKGKDWRKIDLELEHRRVDRPETEEEKLLKEEINHLKKELSKETGGNLNGDPAEHTEQAAGLHEQISQKEKDLEKLIRDLDDKLRFGQKATSEMRPGSGAGNRPPSQSGMSEEPRNMKFTERPRSRGGVGDSWAKPMDDRRGFQGGRESSFFGSRNMDRSTRDGW</sequence>
<dbReference type="Proteomes" id="UP001140949">
    <property type="component" value="Unassembled WGS sequence"/>
</dbReference>
<comment type="caution">
    <text evidence="2">The sequence shown here is derived from an EMBL/GenBank/DDBJ whole genome shotgun (WGS) entry which is preliminary data.</text>
</comment>
<dbReference type="InterPro" id="IPR010433">
    <property type="entry name" value="EIF-4B_pln"/>
</dbReference>
<dbReference type="Pfam" id="PF06273">
    <property type="entry name" value="eIF-4B"/>
    <property type="match status" value="1"/>
</dbReference>
<feature type="compositionally biased region" description="Low complexity" evidence="1">
    <location>
        <begin position="211"/>
        <end position="223"/>
    </location>
</feature>
<accession>A0AAX6G8V3</accession>
<feature type="region of interest" description="Disordered" evidence="1">
    <location>
        <begin position="404"/>
        <end position="431"/>
    </location>
</feature>
<gene>
    <name evidence="2" type="ORF">M6B38_378495</name>
</gene>
<feature type="compositionally biased region" description="Basic and acidic residues" evidence="1">
    <location>
        <begin position="476"/>
        <end position="488"/>
    </location>
</feature>
<dbReference type="GO" id="GO:0003729">
    <property type="term" value="F:mRNA binding"/>
    <property type="evidence" value="ECO:0007669"/>
    <property type="project" value="TreeGrafter"/>
</dbReference>
<reference evidence="2" key="1">
    <citation type="journal article" date="2023" name="GigaByte">
        <title>Genome assembly of the bearded iris, Iris pallida Lam.</title>
        <authorList>
            <person name="Bruccoleri R.E."/>
            <person name="Oakeley E.J."/>
            <person name="Faust A.M.E."/>
            <person name="Altorfer M."/>
            <person name="Dessus-Babus S."/>
            <person name="Burckhardt D."/>
            <person name="Oertli M."/>
            <person name="Naumann U."/>
            <person name="Petersen F."/>
            <person name="Wong J."/>
        </authorList>
    </citation>
    <scope>NUCLEOTIDE SEQUENCE</scope>
    <source>
        <strain evidence="2">GSM-AAB239-AS_SAM_17_03QT</strain>
    </source>
</reference>
<feature type="compositionally biased region" description="Basic and acidic residues" evidence="1">
    <location>
        <begin position="520"/>
        <end position="529"/>
    </location>
</feature>